<dbReference type="InterPro" id="IPR049560">
    <property type="entry name" value="MeTrfase_RsmB-F_NOP2_cat"/>
</dbReference>
<feature type="binding site" evidence="9">
    <location>
        <position position="453"/>
    </location>
    <ligand>
        <name>S-adenosyl-L-methionine</name>
        <dbReference type="ChEBI" id="CHEBI:59789"/>
    </ligand>
</feature>
<feature type="compositionally biased region" description="Acidic residues" evidence="10">
    <location>
        <begin position="685"/>
        <end position="694"/>
    </location>
</feature>
<dbReference type="PRINTS" id="PR02008">
    <property type="entry name" value="RCMTFAMILY"/>
</dbReference>
<name>A0A383W1Y7_TETOB</name>
<comment type="subcellular location">
    <subcellularLocation>
        <location evidence="1">Nucleus</location>
        <location evidence="1">Nucleolus</location>
    </subcellularLocation>
</comment>
<dbReference type="InterPro" id="IPR023267">
    <property type="entry name" value="RCMT"/>
</dbReference>
<evidence type="ECO:0000256" key="3">
    <source>
        <dbReference type="ARBA" id="ARBA00022517"/>
    </source>
</evidence>
<dbReference type="Pfam" id="PF22458">
    <property type="entry name" value="RsmF-B_ferredox"/>
    <property type="match status" value="1"/>
</dbReference>
<evidence type="ECO:0000256" key="8">
    <source>
        <dbReference type="ARBA" id="ARBA00023242"/>
    </source>
</evidence>
<keyword evidence="3" id="KW-0690">Ribosome biogenesis</keyword>
<evidence type="ECO:0000259" key="11">
    <source>
        <dbReference type="PROSITE" id="PS51686"/>
    </source>
</evidence>
<keyword evidence="6 9" id="KW-0949">S-adenosyl-L-methionine</keyword>
<feature type="binding site" evidence="9">
    <location>
        <begin position="429"/>
        <end position="435"/>
    </location>
    <ligand>
        <name>S-adenosyl-L-methionine</name>
        <dbReference type="ChEBI" id="CHEBI:59789"/>
    </ligand>
</feature>
<dbReference type="Pfam" id="PF01189">
    <property type="entry name" value="Methyltr_RsmB-F"/>
    <property type="match status" value="1"/>
</dbReference>
<evidence type="ECO:0000313" key="13">
    <source>
        <dbReference type="Proteomes" id="UP000256970"/>
    </source>
</evidence>
<dbReference type="PANTHER" id="PTHR22807:SF30">
    <property type="entry name" value="28S RRNA (CYTOSINE(4447)-C(5))-METHYLTRANSFERASE-RELATED"/>
    <property type="match status" value="1"/>
</dbReference>
<keyword evidence="8" id="KW-0539">Nucleus</keyword>
<keyword evidence="5 9" id="KW-0808">Transferase</keyword>
<dbReference type="PRINTS" id="PR02012">
    <property type="entry name" value="RCMTNOP2"/>
</dbReference>
<dbReference type="CDD" id="cd02440">
    <property type="entry name" value="AdoMet_MTases"/>
    <property type="match status" value="1"/>
</dbReference>
<feature type="compositionally biased region" description="Low complexity" evidence="10">
    <location>
        <begin position="695"/>
        <end position="706"/>
    </location>
</feature>
<feature type="binding site" evidence="9">
    <location>
        <position position="480"/>
    </location>
    <ligand>
        <name>S-adenosyl-L-methionine</name>
        <dbReference type="ChEBI" id="CHEBI:59789"/>
    </ligand>
</feature>
<protein>
    <recommendedName>
        <fullName evidence="11">SAM-dependent MTase RsmB/NOP-type domain-containing protein</fullName>
    </recommendedName>
</protein>
<feature type="compositionally biased region" description="Acidic residues" evidence="10">
    <location>
        <begin position="70"/>
        <end position="98"/>
    </location>
</feature>
<dbReference type="InterPro" id="IPR023273">
    <property type="entry name" value="RCMT_NOP2"/>
</dbReference>
<dbReference type="STRING" id="3088.A0A383W1Y7"/>
<accession>A0A383W1Y7</accession>
<dbReference type="GO" id="GO:0005730">
    <property type="term" value="C:nucleolus"/>
    <property type="evidence" value="ECO:0007669"/>
    <property type="project" value="UniProtKB-SubCell"/>
</dbReference>
<dbReference type="Proteomes" id="UP000256970">
    <property type="component" value="Unassembled WGS sequence"/>
</dbReference>
<dbReference type="GO" id="GO:0070475">
    <property type="term" value="P:rRNA base methylation"/>
    <property type="evidence" value="ECO:0007669"/>
    <property type="project" value="TreeGrafter"/>
</dbReference>
<dbReference type="FunFam" id="3.30.70.1170:FF:000001">
    <property type="entry name" value="Ribosomal RNA methyltransferase Nop2"/>
    <property type="match status" value="1"/>
</dbReference>
<feature type="region of interest" description="Disordered" evidence="10">
    <location>
        <begin position="643"/>
        <end position="938"/>
    </location>
</feature>
<dbReference type="InterPro" id="IPR011023">
    <property type="entry name" value="Nop2p"/>
</dbReference>
<dbReference type="InterPro" id="IPR018314">
    <property type="entry name" value="RsmB/NOL1/NOP2-like_CS"/>
</dbReference>
<dbReference type="PROSITE" id="PS51686">
    <property type="entry name" value="SAM_MT_RSMB_NOP"/>
    <property type="match status" value="1"/>
</dbReference>
<feature type="compositionally biased region" description="Low complexity" evidence="10">
    <location>
        <begin position="752"/>
        <end position="762"/>
    </location>
</feature>
<feature type="region of interest" description="Disordered" evidence="10">
    <location>
        <begin position="232"/>
        <end position="254"/>
    </location>
</feature>
<comment type="similarity">
    <text evidence="2 9">Belongs to the class I-like SAM-binding methyltransferase superfamily. RsmB/NOP family.</text>
</comment>
<evidence type="ECO:0000256" key="5">
    <source>
        <dbReference type="ARBA" id="ARBA00022679"/>
    </source>
</evidence>
<feature type="compositionally biased region" description="Low complexity" evidence="10">
    <location>
        <begin position="810"/>
        <end position="910"/>
    </location>
</feature>
<dbReference type="GO" id="GO:0009383">
    <property type="term" value="F:rRNA (cytosine-C5-)-methyltransferase activity"/>
    <property type="evidence" value="ECO:0007669"/>
    <property type="project" value="TreeGrafter"/>
</dbReference>
<keyword evidence="13" id="KW-1185">Reference proteome</keyword>
<dbReference type="GO" id="GO:0003723">
    <property type="term" value="F:RNA binding"/>
    <property type="evidence" value="ECO:0007669"/>
    <property type="project" value="UniProtKB-UniRule"/>
</dbReference>
<keyword evidence="4 9" id="KW-0489">Methyltransferase</keyword>
<gene>
    <name evidence="12" type="ORF">BQ4739_LOCUS10866</name>
</gene>
<feature type="active site" description="Nucleophile" evidence="9">
    <location>
        <position position="556"/>
    </location>
</feature>
<evidence type="ECO:0000256" key="7">
    <source>
        <dbReference type="ARBA" id="ARBA00022884"/>
    </source>
</evidence>
<evidence type="ECO:0000256" key="6">
    <source>
        <dbReference type="ARBA" id="ARBA00022691"/>
    </source>
</evidence>
<evidence type="ECO:0000256" key="2">
    <source>
        <dbReference type="ARBA" id="ARBA00007494"/>
    </source>
</evidence>
<feature type="binding site" evidence="9">
    <location>
        <position position="499"/>
    </location>
    <ligand>
        <name>S-adenosyl-L-methionine</name>
        <dbReference type="ChEBI" id="CHEBI:59789"/>
    </ligand>
</feature>
<proteinExistence type="inferred from homology"/>
<dbReference type="NCBIfam" id="TIGR00446">
    <property type="entry name" value="nop2p"/>
    <property type="match status" value="1"/>
</dbReference>
<feature type="compositionally biased region" description="Low complexity" evidence="10">
    <location>
        <begin position="18"/>
        <end position="43"/>
    </location>
</feature>
<dbReference type="GO" id="GO:0000470">
    <property type="term" value="P:maturation of LSU-rRNA"/>
    <property type="evidence" value="ECO:0007669"/>
    <property type="project" value="TreeGrafter"/>
</dbReference>
<evidence type="ECO:0000256" key="1">
    <source>
        <dbReference type="ARBA" id="ARBA00004604"/>
    </source>
</evidence>
<dbReference type="SUPFAM" id="SSF53335">
    <property type="entry name" value="S-adenosyl-L-methionine-dependent methyltransferases"/>
    <property type="match status" value="1"/>
</dbReference>
<dbReference type="InterPro" id="IPR029063">
    <property type="entry name" value="SAM-dependent_MTases_sf"/>
</dbReference>
<evidence type="ECO:0000256" key="9">
    <source>
        <dbReference type="PROSITE-ProRule" id="PRU01023"/>
    </source>
</evidence>
<feature type="compositionally biased region" description="Acidic residues" evidence="10">
    <location>
        <begin position="238"/>
        <end position="254"/>
    </location>
</feature>
<dbReference type="PROSITE" id="PS01153">
    <property type="entry name" value="NOL1_NOP2_SUN"/>
    <property type="match status" value="1"/>
</dbReference>
<feature type="compositionally biased region" description="Acidic residues" evidence="10">
    <location>
        <begin position="707"/>
        <end position="737"/>
    </location>
</feature>
<dbReference type="Gene3D" id="3.30.70.1170">
    <property type="entry name" value="Sun protein, domain 3"/>
    <property type="match status" value="1"/>
</dbReference>
<feature type="region of interest" description="Disordered" evidence="10">
    <location>
        <begin position="1"/>
        <end position="205"/>
    </location>
</feature>
<feature type="compositionally biased region" description="Low complexity" evidence="10">
    <location>
        <begin position="667"/>
        <end position="683"/>
    </location>
</feature>
<evidence type="ECO:0000256" key="4">
    <source>
        <dbReference type="ARBA" id="ARBA00022603"/>
    </source>
</evidence>
<feature type="compositionally biased region" description="Acidic residues" evidence="10">
    <location>
        <begin position="106"/>
        <end position="116"/>
    </location>
</feature>
<dbReference type="AlphaFoldDB" id="A0A383W1Y7"/>
<sequence>MAKLKGALKPEVKTRGRATAAVTKGKQTAAAATAKAKPAAAAGKRQRPAGFSDHNAGWLKPAKKQQQLSESDEEEDEDAMLDSDDEQQQMGSSDDDEQQMSGSVDGSDDDEDEEEEPKAAAAASKKQKQQAKGKQQQALFDSDGEEGGSDADLGIGSDDEFGSGSLGSDDEAGEGESDDEGEGDDDDSDDEGGMSDDSDEQLAIERHNKLLEKARKQQMADAAAETRAMATNIRGAGSDDDDEGMGGDYEDDETGLGAKLGAPAVGPDGAVDLDLVKRRLKQVVGVLEDFSSRRAGNRSRSDYMDQLKADLGVYYGYNGYLLGQLAALFPPGELLELCEACESPRPITLRVNSLKARRRELAAALIGRGVNLDPIGPWSKVGLVVYDSKVPIGATPEYMAGHYMLQGASSFMPVMALAPQAGETVVDVAAAPGGKTSYIAALMKNSGTIFANELNPSRLKSISANLSRLGVTNAVLCNYDGRQLPSVVGRNAVDRVLLDAPCSGTGVVSKDPSVKTSKNAADIWRCAHLQKQLLLAAIDMVNANSTSGGYIVYSTCSMLVEENENVINYVLRKRHVKVVPSGLEFGRPGLARFREFRFHPSLQHARRFYPHAHNLDGFFVCKLKKLSNATSAPGTAAAAAAAAGKKQQQAAHERGMDGSDSEDDEQQQQQQQRKQKLQQQHGADSSEEEEDEDAGASQDEPGSSSGEGEEDPEADADSDDEEDEAGSSEAAEVEEEGPPAWFKAEMERVQQEQEAAAAAAAASRKKKKQQQQEAGGGTPGGEAQQRVTPKLPPTPNSISSIKKKLKQQREQQQQQAEPQQPQERLQPVQANGAAAGKAPKTPQQQQQSTPKQQQQQQQQRQQKTPKQQQHTPQQEQQQKTPKQQQQQAAATPQQPKQPKAAATPATAPAASKAGVGNGSAKQGSRKGSRTEVKRGKKA</sequence>
<keyword evidence="7 9" id="KW-0694">RNA-binding</keyword>
<dbReference type="InterPro" id="IPR001678">
    <property type="entry name" value="MeTrfase_RsmB-F_NOP2_dom"/>
</dbReference>
<evidence type="ECO:0000256" key="10">
    <source>
        <dbReference type="SAM" id="MobiDB-lite"/>
    </source>
</evidence>
<organism evidence="12 13">
    <name type="scientific">Tetradesmus obliquus</name>
    <name type="common">Green alga</name>
    <name type="synonym">Acutodesmus obliquus</name>
    <dbReference type="NCBI Taxonomy" id="3088"/>
    <lineage>
        <taxon>Eukaryota</taxon>
        <taxon>Viridiplantae</taxon>
        <taxon>Chlorophyta</taxon>
        <taxon>core chlorophytes</taxon>
        <taxon>Chlorophyceae</taxon>
        <taxon>CS clade</taxon>
        <taxon>Sphaeropleales</taxon>
        <taxon>Scenedesmaceae</taxon>
        <taxon>Tetradesmus</taxon>
    </lineage>
</organism>
<dbReference type="InterPro" id="IPR054728">
    <property type="entry name" value="RsmB-like_ferredoxin"/>
</dbReference>
<dbReference type="PANTHER" id="PTHR22807">
    <property type="entry name" value="NOP2 YEAST -RELATED NOL1/NOP2/FMU SUN DOMAIN-CONTAINING"/>
    <property type="match status" value="1"/>
</dbReference>
<evidence type="ECO:0000313" key="12">
    <source>
        <dbReference type="EMBL" id="SZX70676.1"/>
    </source>
</evidence>
<dbReference type="EMBL" id="FNXT01001000">
    <property type="protein sequence ID" value="SZX70676.1"/>
    <property type="molecule type" value="Genomic_DNA"/>
</dbReference>
<reference evidence="12 13" key="1">
    <citation type="submission" date="2016-10" db="EMBL/GenBank/DDBJ databases">
        <authorList>
            <person name="Cai Z."/>
        </authorList>
    </citation>
    <scope>NUCLEOTIDE SEQUENCE [LARGE SCALE GENOMIC DNA]</scope>
</reference>
<feature type="compositionally biased region" description="Acidic residues" evidence="10">
    <location>
        <begin position="168"/>
        <end position="202"/>
    </location>
</feature>
<feature type="domain" description="SAM-dependent MTase RsmB/NOP-type" evidence="11">
    <location>
        <begin position="337"/>
        <end position="626"/>
    </location>
</feature>
<feature type="compositionally biased region" description="Basic and acidic residues" evidence="10">
    <location>
        <begin position="928"/>
        <end position="938"/>
    </location>
</feature>
<dbReference type="Gene3D" id="3.40.50.150">
    <property type="entry name" value="Vaccinia Virus protein VP39"/>
    <property type="match status" value="1"/>
</dbReference>